<dbReference type="SUPFAM" id="SSF53474">
    <property type="entry name" value="alpha/beta-Hydrolases"/>
    <property type="match status" value="1"/>
</dbReference>
<feature type="compositionally biased region" description="Pro residues" evidence="1">
    <location>
        <begin position="1"/>
        <end position="33"/>
    </location>
</feature>
<reference evidence="4 5" key="1">
    <citation type="submission" date="2020-07" db="EMBL/GenBank/DDBJ databases">
        <title>Sequencing the genomes of 1000 actinobacteria strains.</title>
        <authorList>
            <person name="Klenk H.-P."/>
        </authorList>
    </citation>
    <scope>NUCLEOTIDE SEQUENCE [LARGE SCALE GENOMIC DNA]</scope>
    <source>
        <strain evidence="4 5">DSM 22083</strain>
    </source>
</reference>
<dbReference type="AlphaFoldDB" id="A0A7Y9I6I3"/>
<keyword evidence="2" id="KW-0472">Membrane</keyword>
<dbReference type="Gene3D" id="3.40.50.1820">
    <property type="entry name" value="alpha/beta hydrolase"/>
    <property type="match status" value="1"/>
</dbReference>
<dbReference type="RefSeq" id="WP_179750906.1">
    <property type="nucleotide sequence ID" value="NZ_JACCBU010000001.1"/>
</dbReference>
<comment type="caution">
    <text evidence="4">The sequence shown here is derived from an EMBL/GenBank/DDBJ whole genome shotgun (WGS) entry which is preliminary data.</text>
</comment>
<accession>A0A7Y9I6I3</accession>
<gene>
    <name evidence="4" type="ORF">BKA15_002362</name>
</gene>
<evidence type="ECO:0000259" key="3">
    <source>
        <dbReference type="Pfam" id="PF12697"/>
    </source>
</evidence>
<dbReference type="Proteomes" id="UP000569914">
    <property type="component" value="Unassembled WGS sequence"/>
</dbReference>
<dbReference type="PANTHER" id="PTHR43194">
    <property type="entry name" value="HYDROLASE ALPHA/BETA FOLD FAMILY"/>
    <property type="match status" value="1"/>
</dbReference>
<feature type="region of interest" description="Disordered" evidence="1">
    <location>
        <begin position="1"/>
        <end position="45"/>
    </location>
</feature>
<dbReference type="InterPro" id="IPR050228">
    <property type="entry name" value="Carboxylesterase_BioH"/>
</dbReference>
<feature type="transmembrane region" description="Helical" evidence="2">
    <location>
        <begin position="52"/>
        <end position="71"/>
    </location>
</feature>
<dbReference type="InterPro" id="IPR029058">
    <property type="entry name" value="AB_hydrolase_fold"/>
</dbReference>
<dbReference type="GO" id="GO:0003824">
    <property type="term" value="F:catalytic activity"/>
    <property type="evidence" value="ECO:0007669"/>
    <property type="project" value="UniProtKB-ARBA"/>
</dbReference>
<feature type="compositionally biased region" description="Low complexity" evidence="1">
    <location>
        <begin position="35"/>
        <end position="45"/>
    </location>
</feature>
<evidence type="ECO:0000256" key="2">
    <source>
        <dbReference type="SAM" id="Phobius"/>
    </source>
</evidence>
<organism evidence="4 5">
    <name type="scientific">Microlunatus parietis</name>
    <dbReference type="NCBI Taxonomy" id="682979"/>
    <lineage>
        <taxon>Bacteria</taxon>
        <taxon>Bacillati</taxon>
        <taxon>Actinomycetota</taxon>
        <taxon>Actinomycetes</taxon>
        <taxon>Propionibacteriales</taxon>
        <taxon>Propionibacteriaceae</taxon>
        <taxon>Microlunatus</taxon>
    </lineage>
</organism>
<keyword evidence="2" id="KW-0812">Transmembrane</keyword>
<feature type="domain" description="AB hydrolase-1" evidence="3">
    <location>
        <begin position="128"/>
        <end position="381"/>
    </location>
</feature>
<dbReference type="EMBL" id="JACCBU010000001">
    <property type="protein sequence ID" value="NYE71033.1"/>
    <property type="molecule type" value="Genomic_DNA"/>
</dbReference>
<keyword evidence="2" id="KW-1133">Transmembrane helix</keyword>
<dbReference type="PANTHER" id="PTHR43194:SF2">
    <property type="entry name" value="PEROXISOMAL MEMBRANE PROTEIN LPX1"/>
    <property type="match status" value="1"/>
</dbReference>
<evidence type="ECO:0000313" key="5">
    <source>
        <dbReference type="Proteomes" id="UP000569914"/>
    </source>
</evidence>
<dbReference type="InterPro" id="IPR000073">
    <property type="entry name" value="AB_hydrolase_1"/>
</dbReference>
<sequence>MPRPRPQPTPRPKPTPRPRPTPGPKPAPGPDPAPARRAATPPARSRLGIGEGLGLLAGFAALAAGGIAAGLELERRFISKRIQRHSDRTDENFFGLRSDGPILTTADGVLLHTEIDEPEEDDPQRPTLVFVHGYALSLDCWHFQRKYFRGRYRQVLYDQRSHGRSGRSDPDRCRIPQLSDDLAQVLDELTGDRPVILIGHSMGGMTIMRLAQTRPEWFGTKVRGVALFATSAGELADHSPIRALPGRAFTRIAPPLMATLNRIPELVEKGRQAGSDIGYVVTRRMAFGSADPPVSWIEFVSEMLGRTPLEVVADFYPAFAELDEYEALRVLRRIPTAVVGGVDDVITPIEHTDKIIALLPDAESHRLERCGHLGIIERHSEINPVLDRLIARAKEPIVLDQGRALDQERAGDQEPGR</sequence>
<evidence type="ECO:0000313" key="4">
    <source>
        <dbReference type="EMBL" id="NYE71033.1"/>
    </source>
</evidence>
<proteinExistence type="predicted"/>
<evidence type="ECO:0000256" key="1">
    <source>
        <dbReference type="SAM" id="MobiDB-lite"/>
    </source>
</evidence>
<dbReference type="Pfam" id="PF12697">
    <property type="entry name" value="Abhydrolase_6"/>
    <property type="match status" value="1"/>
</dbReference>
<name>A0A7Y9I6I3_9ACTN</name>
<protein>
    <submittedName>
        <fullName evidence="4">Pimeloyl-ACP methyl ester carboxylesterase</fullName>
    </submittedName>
</protein>
<keyword evidence="5" id="KW-1185">Reference proteome</keyword>